<keyword evidence="2" id="KW-0611">Plant defense</keyword>
<dbReference type="GO" id="GO:0006952">
    <property type="term" value="P:defense response"/>
    <property type="evidence" value="ECO:0007669"/>
    <property type="project" value="UniProtKB-KW"/>
</dbReference>
<comment type="similarity">
    <text evidence="8">Belongs to the AP2/ERF transcription factor family. ERF subfamily.</text>
</comment>
<reference evidence="11 12" key="1">
    <citation type="submission" date="2024-04" db="EMBL/GenBank/DDBJ databases">
        <title>The reference genome of an endangered Asteraceae, Deinandra increscens subsp. villosa, native to the Central Coast of California.</title>
        <authorList>
            <person name="Guilliams M."/>
            <person name="Hasenstab-Lehman K."/>
            <person name="Meyer R."/>
            <person name="Mcevoy S."/>
        </authorList>
    </citation>
    <scope>NUCLEOTIDE SEQUENCE [LARGE SCALE GENOMIC DNA]</scope>
    <source>
        <tissue evidence="11">Leaf</tissue>
    </source>
</reference>
<evidence type="ECO:0000256" key="8">
    <source>
        <dbReference type="ARBA" id="ARBA00024343"/>
    </source>
</evidence>
<evidence type="ECO:0000256" key="9">
    <source>
        <dbReference type="SAM" id="MobiDB-lite"/>
    </source>
</evidence>
<evidence type="ECO:0000256" key="5">
    <source>
        <dbReference type="ARBA" id="ARBA00023159"/>
    </source>
</evidence>
<accession>A0AAP0D992</accession>
<evidence type="ECO:0000259" key="10">
    <source>
        <dbReference type="PROSITE" id="PS51032"/>
    </source>
</evidence>
<keyword evidence="6" id="KW-0804">Transcription</keyword>
<feature type="region of interest" description="Disordered" evidence="9">
    <location>
        <begin position="53"/>
        <end position="121"/>
    </location>
</feature>
<evidence type="ECO:0000256" key="7">
    <source>
        <dbReference type="ARBA" id="ARBA00023242"/>
    </source>
</evidence>
<dbReference type="PANTHER" id="PTHR31985">
    <property type="entry name" value="ETHYLENE-RESPONSIVE TRANSCRIPTION FACTOR ERF042-RELATED"/>
    <property type="match status" value="1"/>
</dbReference>
<dbReference type="GO" id="GO:0005634">
    <property type="term" value="C:nucleus"/>
    <property type="evidence" value="ECO:0007669"/>
    <property type="project" value="UniProtKB-SubCell"/>
</dbReference>
<dbReference type="PANTHER" id="PTHR31985:SF297">
    <property type="entry name" value="TRANSCRIPTION FACTOR AP2-EREBP FAMILY"/>
    <property type="match status" value="1"/>
</dbReference>
<keyword evidence="7" id="KW-0539">Nucleus</keyword>
<feature type="compositionally biased region" description="Polar residues" evidence="9">
    <location>
        <begin position="57"/>
        <end position="76"/>
    </location>
</feature>
<feature type="compositionally biased region" description="Low complexity" evidence="9">
    <location>
        <begin position="213"/>
        <end position="226"/>
    </location>
</feature>
<dbReference type="Proteomes" id="UP001408789">
    <property type="component" value="Unassembled WGS sequence"/>
</dbReference>
<keyword evidence="3" id="KW-0805">Transcription regulation</keyword>
<evidence type="ECO:0000313" key="11">
    <source>
        <dbReference type="EMBL" id="KAK9068237.1"/>
    </source>
</evidence>
<keyword evidence="12" id="KW-1185">Reference proteome</keyword>
<proteinExistence type="inferred from homology"/>
<evidence type="ECO:0000313" key="12">
    <source>
        <dbReference type="Proteomes" id="UP001408789"/>
    </source>
</evidence>
<protein>
    <recommendedName>
        <fullName evidence="10">AP2/ERF domain-containing protein</fullName>
    </recommendedName>
</protein>
<dbReference type="GO" id="GO:0003700">
    <property type="term" value="F:DNA-binding transcription factor activity"/>
    <property type="evidence" value="ECO:0007669"/>
    <property type="project" value="InterPro"/>
</dbReference>
<dbReference type="SMART" id="SM00380">
    <property type="entry name" value="AP2"/>
    <property type="match status" value="1"/>
</dbReference>
<dbReference type="InterPro" id="IPR016177">
    <property type="entry name" value="DNA-bd_dom_sf"/>
</dbReference>
<gene>
    <name evidence="11" type="ORF">SSX86_012348</name>
</gene>
<organism evidence="11 12">
    <name type="scientific">Deinandra increscens subsp. villosa</name>
    <dbReference type="NCBI Taxonomy" id="3103831"/>
    <lineage>
        <taxon>Eukaryota</taxon>
        <taxon>Viridiplantae</taxon>
        <taxon>Streptophyta</taxon>
        <taxon>Embryophyta</taxon>
        <taxon>Tracheophyta</taxon>
        <taxon>Spermatophyta</taxon>
        <taxon>Magnoliopsida</taxon>
        <taxon>eudicotyledons</taxon>
        <taxon>Gunneridae</taxon>
        <taxon>Pentapetalae</taxon>
        <taxon>asterids</taxon>
        <taxon>campanulids</taxon>
        <taxon>Asterales</taxon>
        <taxon>Asteraceae</taxon>
        <taxon>Asteroideae</taxon>
        <taxon>Heliantheae alliance</taxon>
        <taxon>Madieae</taxon>
        <taxon>Madiinae</taxon>
        <taxon>Deinandra</taxon>
    </lineage>
</organism>
<feature type="region of interest" description="Disordered" evidence="9">
    <location>
        <begin position="213"/>
        <end position="236"/>
    </location>
</feature>
<dbReference type="PROSITE" id="PS51032">
    <property type="entry name" value="AP2_ERF"/>
    <property type="match status" value="1"/>
</dbReference>
<comment type="subcellular location">
    <subcellularLocation>
        <location evidence="1">Nucleus</location>
    </subcellularLocation>
</comment>
<dbReference type="CDD" id="cd00018">
    <property type="entry name" value="AP2"/>
    <property type="match status" value="1"/>
</dbReference>
<dbReference type="InterPro" id="IPR051032">
    <property type="entry name" value="AP2/ERF_TF_ERF_subfamily"/>
</dbReference>
<dbReference type="Gene3D" id="3.30.730.10">
    <property type="entry name" value="AP2/ERF domain"/>
    <property type="match status" value="1"/>
</dbReference>
<keyword evidence="4" id="KW-0238">DNA-binding</keyword>
<dbReference type="FunFam" id="3.30.730.10:FF:000001">
    <property type="entry name" value="Ethylene-responsive transcription factor 2"/>
    <property type="match status" value="1"/>
</dbReference>
<evidence type="ECO:0000256" key="3">
    <source>
        <dbReference type="ARBA" id="ARBA00023015"/>
    </source>
</evidence>
<dbReference type="InterPro" id="IPR001471">
    <property type="entry name" value="AP2/ERF_dom"/>
</dbReference>
<dbReference type="EMBL" id="JBCNJP010000014">
    <property type="protein sequence ID" value="KAK9068237.1"/>
    <property type="molecule type" value="Genomic_DNA"/>
</dbReference>
<dbReference type="GO" id="GO:0003677">
    <property type="term" value="F:DNA binding"/>
    <property type="evidence" value="ECO:0007669"/>
    <property type="project" value="UniProtKB-KW"/>
</dbReference>
<dbReference type="InterPro" id="IPR036955">
    <property type="entry name" value="AP2/ERF_dom_sf"/>
</dbReference>
<dbReference type="AlphaFoldDB" id="A0AAP0D992"/>
<feature type="domain" description="AP2/ERF" evidence="10">
    <location>
        <begin position="118"/>
        <end position="175"/>
    </location>
</feature>
<dbReference type="PRINTS" id="PR00367">
    <property type="entry name" value="ETHRSPELEMNT"/>
</dbReference>
<feature type="compositionally biased region" description="Gly residues" evidence="9">
    <location>
        <begin position="103"/>
        <end position="112"/>
    </location>
</feature>
<comment type="caution">
    <text evidence="11">The sequence shown here is derived from an EMBL/GenBank/DDBJ whole genome shotgun (WGS) entry which is preliminary data.</text>
</comment>
<dbReference type="SUPFAM" id="SSF54171">
    <property type="entry name" value="DNA-binding domain"/>
    <property type="match status" value="1"/>
</dbReference>
<keyword evidence="5" id="KW-0010">Activator</keyword>
<name>A0AAP0D992_9ASTR</name>
<evidence type="ECO:0000256" key="1">
    <source>
        <dbReference type="ARBA" id="ARBA00004123"/>
    </source>
</evidence>
<dbReference type="Pfam" id="PF00847">
    <property type="entry name" value="AP2"/>
    <property type="match status" value="1"/>
</dbReference>
<feature type="compositionally biased region" description="Basic and acidic residues" evidence="9">
    <location>
        <begin position="86"/>
        <end position="102"/>
    </location>
</feature>
<evidence type="ECO:0000256" key="4">
    <source>
        <dbReference type="ARBA" id="ARBA00023125"/>
    </source>
</evidence>
<evidence type="ECO:0000256" key="6">
    <source>
        <dbReference type="ARBA" id="ARBA00023163"/>
    </source>
</evidence>
<evidence type="ECO:0000256" key="2">
    <source>
        <dbReference type="ARBA" id="ARBA00022821"/>
    </source>
</evidence>
<sequence length="282" mass="30917">MQATILTDHRLHCVSSSSISVGSLSQITITDHLRRQLIASRHRGHSFKAANKKHTTMKNAAQASRLLSPSSTTDTVVATARKRSKRPQERKNDNEPKKRQEDGGGGGGGGGSGEHHPTYRGVRMRSWGKWVSEIREPRKKSRIWLGTFPTAEMAARAHDVAAQAIKGDSAFLNFPEMVHLLPQPATSSPKDIQEAAAKAAALCFHETVSDHSNSSNTLSSSSSDNTQESGATSELVEDDDTFFQLPDLSFVNNNDLAYYPSTWQLDAELDTGFWVEAEDPFL</sequence>